<dbReference type="Pfam" id="PF08867">
    <property type="entry name" value="FRG"/>
    <property type="match status" value="1"/>
</dbReference>
<evidence type="ECO:0000259" key="1">
    <source>
        <dbReference type="SMART" id="SM00901"/>
    </source>
</evidence>
<dbReference type="RefSeq" id="WP_377319231.1">
    <property type="nucleotide sequence ID" value="NZ_JBHUIY010000075.1"/>
</dbReference>
<keyword evidence="3" id="KW-1185">Reference proteome</keyword>
<dbReference type="Proteomes" id="UP001597296">
    <property type="component" value="Unassembled WGS sequence"/>
</dbReference>
<evidence type="ECO:0000313" key="3">
    <source>
        <dbReference type="Proteomes" id="UP001597296"/>
    </source>
</evidence>
<evidence type="ECO:0000313" key="2">
    <source>
        <dbReference type="EMBL" id="MFD2235764.1"/>
    </source>
</evidence>
<reference evidence="3" key="1">
    <citation type="journal article" date="2019" name="Int. J. Syst. Evol. Microbiol.">
        <title>The Global Catalogue of Microorganisms (GCM) 10K type strain sequencing project: providing services to taxonomists for standard genome sequencing and annotation.</title>
        <authorList>
            <consortium name="The Broad Institute Genomics Platform"/>
            <consortium name="The Broad Institute Genome Sequencing Center for Infectious Disease"/>
            <person name="Wu L."/>
            <person name="Ma J."/>
        </authorList>
    </citation>
    <scope>NUCLEOTIDE SEQUENCE [LARGE SCALE GENOMIC DNA]</scope>
    <source>
        <strain evidence="3">KCTC 15012</strain>
    </source>
</reference>
<sequence length="255" mass="29427">MALCFYEVDDTKAPDISVEEFLSECLLVPKGFSYRGQGDKNWDLVPSAFRERTGATVSTIERTRRLSYFLNDQQFEIDFKKIIDLAGKDEHIVISDEGGYKTLSMLTFFQHFGIPTPLLDWTESPLIALFMSVFERPAGAHDISIFRYDPTLQPPDVTFQQYEKIPFRRIQTQLGGILFFGTCNDKHIIINSHIYSEYIKDSKASRFIKKLNIRISSKDLEKISEALHNNGFREDMVFPNSLQYITNKIKEKVIG</sequence>
<gene>
    <name evidence="2" type="ORF">ACFSNB_18360</name>
</gene>
<dbReference type="SMART" id="SM00901">
    <property type="entry name" value="FRG"/>
    <property type="match status" value="1"/>
</dbReference>
<dbReference type="InterPro" id="IPR014966">
    <property type="entry name" value="FRG-dom"/>
</dbReference>
<protein>
    <submittedName>
        <fullName evidence="2">FRG domain-containing protein</fullName>
    </submittedName>
</protein>
<dbReference type="EMBL" id="JBHUIY010000075">
    <property type="protein sequence ID" value="MFD2235764.1"/>
    <property type="molecule type" value="Genomic_DNA"/>
</dbReference>
<comment type="caution">
    <text evidence="2">The sequence shown here is derived from an EMBL/GenBank/DDBJ whole genome shotgun (WGS) entry which is preliminary data.</text>
</comment>
<name>A0ABW5CES0_9PROT</name>
<organism evidence="2 3">
    <name type="scientific">Phaeospirillum tilakii</name>
    <dbReference type="NCBI Taxonomy" id="741673"/>
    <lineage>
        <taxon>Bacteria</taxon>
        <taxon>Pseudomonadati</taxon>
        <taxon>Pseudomonadota</taxon>
        <taxon>Alphaproteobacteria</taxon>
        <taxon>Rhodospirillales</taxon>
        <taxon>Rhodospirillaceae</taxon>
        <taxon>Phaeospirillum</taxon>
    </lineage>
</organism>
<proteinExistence type="predicted"/>
<accession>A0ABW5CES0</accession>
<feature type="domain" description="FRG" evidence="1">
    <location>
        <begin position="28"/>
        <end position="146"/>
    </location>
</feature>